<organism evidence="3 4">
    <name type="scientific">Stigmatella ashevillensis</name>
    <dbReference type="NCBI Taxonomy" id="2995309"/>
    <lineage>
        <taxon>Bacteria</taxon>
        <taxon>Pseudomonadati</taxon>
        <taxon>Myxococcota</taxon>
        <taxon>Myxococcia</taxon>
        <taxon>Myxococcales</taxon>
        <taxon>Cystobacterineae</taxon>
        <taxon>Archangiaceae</taxon>
        <taxon>Stigmatella</taxon>
    </lineage>
</organism>
<keyword evidence="1" id="KW-0472">Membrane</keyword>
<feature type="transmembrane region" description="Helical" evidence="1">
    <location>
        <begin position="142"/>
        <end position="163"/>
    </location>
</feature>
<evidence type="ECO:0000256" key="2">
    <source>
        <dbReference type="SAM" id="SignalP"/>
    </source>
</evidence>
<gene>
    <name evidence="3" type="ORF">POL68_01970</name>
</gene>
<comment type="caution">
    <text evidence="3">The sequence shown here is derived from an EMBL/GenBank/DDBJ whole genome shotgun (WGS) entry which is preliminary data.</text>
</comment>
<feature type="signal peptide" evidence="2">
    <location>
        <begin position="1"/>
        <end position="21"/>
    </location>
</feature>
<evidence type="ECO:0000313" key="4">
    <source>
        <dbReference type="Proteomes" id="UP001221838"/>
    </source>
</evidence>
<sequence length="166" mass="18353">MIPPVLTRWMALLTTVLAASAGCAHIQQPERKVYVISSNAIDVGSNNESGTGGSGAEAYCNELEKKCFKTCWNRKPKLSSIPKGSGRHNEYCTELCRQEFMNCVKQQEELERQESQKKDLYFRDMDSALDWIRNHTEEAPPGTTVVVTGVVFVVAVMAGALVLSPL</sequence>
<keyword evidence="1" id="KW-0812">Transmembrane</keyword>
<accession>A0ABT5D0W8</accession>
<evidence type="ECO:0000256" key="1">
    <source>
        <dbReference type="SAM" id="Phobius"/>
    </source>
</evidence>
<keyword evidence="4" id="KW-1185">Reference proteome</keyword>
<dbReference type="Proteomes" id="UP001221838">
    <property type="component" value="Unassembled WGS sequence"/>
</dbReference>
<proteinExistence type="predicted"/>
<evidence type="ECO:0000313" key="3">
    <source>
        <dbReference type="EMBL" id="MDC0707226.1"/>
    </source>
</evidence>
<protein>
    <submittedName>
        <fullName evidence="3">Uncharacterized protein</fullName>
    </submittedName>
</protein>
<reference evidence="3 4" key="1">
    <citation type="submission" date="2022-11" db="EMBL/GenBank/DDBJ databases">
        <title>Minimal conservation of predation-associated metabolite biosynthetic gene clusters underscores biosynthetic potential of Myxococcota including descriptions for ten novel species: Archangium lansinium sp. nov., Myxococcus landrumus sp. nov., Nannocystis bai.</title>
        <authorList>
            <person name="Ahearne A."/>
            <person name="Stevens C."/>
            <person name="Dowd S."/>
        </authorList>
    </citation>
    <scope>NUCLEOTIDE SEQUENCE [LARGE SCALE GENOMIC DNA]</scope>
    <source>
        <strain evidence="3 4">NCWAL01</strain>
    </source>
</reference>
<keyword evidence="2" id="KW-0732">Signal</keyword>
<dbReference type="EMBL" id="JAQNDM010000001">
    <property type="protein sequence ID" value="MDC0707226.1"/>
    <property type="molecule type" value="Genomic_DNA"/>
</dbReference>
<name>A0ABT5D0W8_9BACT</name>
<keyword evidence="1" id="KW-1133">Transmembrane helix</keyword>
<feature type="chain" id="PRO_5046862252" evidence="2">
    <location>
        <begin position="22"/>
        <end position="166"/>
    </location>
</feature>